<dbReference type="EMBL" id="CM002875">
    <property type="protein sequence ID" value="KFK30091.1"/>
    <property type="molecule type" value="Genomic_DNA"/>
</dbReference>
<name>A0A087GJN9_ARAAL</name>
<gene>
    <name evidence="1" type="ordered locus">AALP_Aa7g215800</name>
</gene>
<evidence type="ECO:0000313" key="1">
    <source>
        <dbReference type="EMBL" id="KFK30091.1"/>
    </source>
</evidence>
<reference evidence="2" key="1">
    <citation type="journal article" date="2015" name="Nat. Plants">
        <title>Genome expansion of Arabis alpina linked with retrotransposition and reduced symmetric DNA methylation.</title>
        <authorList>
            <person name="Willing E.M."/>
            <person name="Rawat V."/>
            <person name="Mandakova T."/>
            <person name="Maumus F."/>
            <person name="James G.V."/>
            <person name="Nordstroem K.J."/>
            <person name="Becker C."/>
            <person name="Warthmann N."/>
            <person name="Chica C."/>
            <person name="Szarzynska B."/>
            <person name="Zytnicki M."/>
            <person name="Albani M.C."/>
            <person name="Kiefer C."/>
            <person name="Bergonzi S."/>
            <person name="Castaings L."/>
            <person name="Mateos J.L."/>
            <person name="Berns M.C."/>
            <person name="Bujdoso N."/>
            <person name="Piofczyk T."/>
            <person name="de Lorenzo L."/>
            <person name="Barrero-Sicilia C."/>
            <person name="Mateos I."/>
            <person name="Piednoel M."/>
            <person name="Hagmann J."/>
            <person name="Chen-Min-Tao R."/>
            <person name="Iglesias-Fernandez R."/>
            <person name="Schuster S.C."/>
            <person name="Alonso-Blanco C."/>
            <person name="Roudier F."/>
            <person name="Carbonero P."/>
            <person name="Paz-Ares J."/>
            <person name="Davis S.J."/>
            <person name="Pecinka A."/>
            <person name="Quesneville H."/>
            <person name="Colot V."/>
            <person name="Lysak M.A."/>
            <person name="Weigel D."/>
            <person name="Coupland G."/>
            <person name="Schneeberger K."/>
        </authorList>
    </citation>
    <scope>NUCLEOTIDE SEQUENCE [LARGE SCALE GENOMIC DNA]</scope>
    <source>
        <strain evidence="2">cv. Pajares</strain>
    </source>
</reference>
<accession>A0A087GJN9</accession>
<keyword evidence="2" id="KW-1185">Reference proteome</keyword>
<dbReference type="Proteomes" id="UP000029120">
    <property type="component" value="Chromosome 7"/>
</dbReference>
<dbReference type="Gramene" id="KFK30091">
    <property type="protein sequence ID" value="KFK30091"/>
    <property type="gene ID" value="AALP_AA7G215800"/>
</dbReference>
<sequence>MEEESDNLIFPEATLDGRYSKAKRACRYPALDEEAVKEYTRQVKESDGFDIAGVKVPDGLVFGLDQHHARSCSYGYNGVVKLYARMGLHRFNHTIEVKAIEGRHRPLCVRCTIARPEDKSKISTSPFLETGDQSLNHFYDGSSVDDFYKCRLLEWPGAFDDAKRFYEILKVVIETEEPVEPPEERLNAKCAVVYIWFINMFKPAIGKRRPIRCKTIVRRVFNETTGGLMLCSSGFIEEKGILESD</sequence>
<proteinExistence type="predicted"/>
<protein>
    <submittedName>
        <fullName evidence="1">Uncharacterized protein</fullName>
    </submittedName>
</protein>
<evidence type="ECO:0000313" key="2">
    <source>
        <dbReference type="Proteomes" id="UP000029120"/>
    </source>
</evidence>
<dbReference type="Pfam" id="PF04776">
    <property type="entry name" value="protein_MS5"/>
    <property type="match status" value="1"/>
</dbReference>
<dbReference type="InterPro" id="IPR006462">
    <property type="entry name" value="MS5"/>
</dbReference>
<dbReference type="AlphaFoldDB" id="A0A087GJN9"/>
<organism evidence="1 2">
    <name type="scientific">Arabis alpina</name>
    <name type="common">Alpine rock-cress</name>
    <dbReference type="NCBI Taxonomy" id="50452"/>
    <lineage>
        <taxon>Eukaryota</taxon>
        <taxon>Viridiplantae</taxon>
        <taxon>Streptophyta</taxon>
        <taxon>Embryophyta</taxon>
        <taxon>Tracheophyta</taxon>
        <taxon>Spermatophyta</taxon>
        <taxon>Magnoliopsida</taxon>
        <taxon>eudicotyledons</taxon>
        <taxon>Gunneridae</taxon>
        <taxon>Pentapetalae</taxon>
        <taxon>rosids</taxon>
        <taxon>malvids</taxon>
        <taxon>Brassicales</taxon>
        <taxon>Brassicaceae</taxon>
        <taxon>Arabideae</taxon>
        <taxon>Arabis</taxon>
    </lineage>
</organism>